<evidence type="ECO:0008006" key="3">
    <source>
        <dbReference type="Google" id="ProtNLM"/>
    </source>
</evidence>
<evidence type="ECO:0000313" key="1">
    <source>
        <dbReference type="EMBL" id="ETT86162.1"/>
    </source>
</evidence>
<accession>W4F1G8</accession>
<reference evidence="1 2" key="1">
    <citation type="journal article" date="2014" name="BMC Genomics">
        <title>Genomic comparison of sporeforming bacilli isolated from milk.</title>
        <authorList>
            <person name="Moreno Switt A.I."/>
            <person name="Andrus A.D."/>
            <person name="Ranieri M.L."/>
            <person name="Orsi R.H."/>
            <person name="Ivy R."/>
            <person name="den Bakker H.C."/>
            <person name="Martin N.H."/>
            <person name="Wiedmann M."/>
            <person name="Boor K.J."/>
        </authorList>
    </citation>
    <scope>NUCLEOTIDE SEQUENCE [LARGE SCALE GENOMIC DNA]</scope>
    <source>
        <strain evidence="1 2">FSL R5-213</strain>
    </source>
</reference>
<comment type="caution">
    <text evidence="1">The sequence shown here is derived from an EMBL/GenBank/DDBJ whole genome shotgun (WGS) entry which is preliminary data.</text>
</comment>
<dbReference type="eggNOG" id="COG2378">
    <property type="taxonomic scope" value="Bacteria"/>
</dbReference>
<sequence>MDNVKEQLLKAMQRNQLVNMIYMSSSGDITKRRVKIIKISSDNFQAYCFVKRAKRTFIIENVLAAIPIIRSEEKEL</sequence>
<dbReference type="RefSeq" id="WP_327192112.1">
    <property type="nucleotide sequence ID" value="NZ_ASQA01000013.1"/>
</dbReference>
<name>W4F1G8_9BACL</name>
<proteinExistence type="predicted"/>
<dbReference type="AlphaFoldDB" id="W4F1G8"/>
<gene>
    <name evidence="1" type="ORF">C176_05597</name>
</gene>
<keyword evidence="2" id="KW-1185">Reference proteome</keyword>
<organism evidence="1 2">
    <name type="scientific">Viridibacillus arenosi FSL R5-213</name>
    <dbReference type="NCBI Taxonomy" id="1227360"/>
    <lineage>
        <taxon>Bacteria</taxon>
        <taxon>Bacillati</taxon>
        <taxon>Bacillota</taxon>
        <taxon>Bacilli</taxon>
        <taxon>Bacillales</taxon>
        <taxon>Caryophanaceae</taxon>
        <taxon>Viridibacillus</taxon>
    </lineage>
</organism>
<dbReference type="EMBL" id="ASQA01000013">
    <property type="protein sequence ID" value="ETT86162.1"/>
    <property type="molecule type" value="Genomic_DNA"/>
</dbReference>
<dbReference type="Proteomes" id="UP000019062">
    <property type="component" value="Unassembled WGS sequence"/>
</dbReference>
<protein>
    <recommendedName>
        <fullName evidence="3">Transcriptional regulator</fullName>
    </recommendedName>
</protein>
<evidence type="ECO:0000313" key="2">
    <source>
        <dbReference type="Proteomes" id="UP000019062"/>
    </source>
</evidence>